<sequence length="134" mass="14028">MAEAKRRYSDGRQPPPEVINSASPVTQNLSREVADGQHKLIALAAARGNSSAVNPLVPLGVCGFRAAAVYLNAAVLHCLSMGLLHHHSAECVKFVDADADDSAEFGDTPQLAEQEGDATTPLSSLGASTHKLEP</sequence>
<evidence type="ECO:0000313" key="2">
    <source>
        <dbReference type="EMBL" id="RXH84659.1"/>
    </source>
</evidence>
<feature type="region of interest" description="Disordered" evidence="1">
    <location>
        <begin position="1"/>
        <end position="22"/>
    </location>
</feature>
<organism evidence="2 3">
    <name type="scientific">Malus domestica</name>
    <name type="common">Apple</name>
    <name type="synonym">Pyrus malus</name>
    <dbReference type="NCBI Taxonomy" id="3750"/>
    <lineage>
        <taxon>Eukaryota</taxon>
        <taxon>Viridiplantae</taxon>
        <taxon>Streptophyta</taxon>
        <taxon>Embryophyta</taxon>
        <taxon>Tracheophyta</taxon>
        <taxon>Spermatophyta</taxon>
        <taxon>Magnoliopsida</taxon>
        <taxon>eudicotyledons</taxon>
        <taxon>Gunneridae</taxon>
        <taxon>Pentapetalae</taxon>
        <taxon>rosids</taxon>
        <taxon>fabids</taxon>
        <taxon>Rosales</taxon>
        <taxon>Rosaceae</taxon>
        <taxon>Amygdaloideae</taxon>
        <taxon>Maleae</taxon>
        <taxon>Malus</taxon>
    </lineage>
</organism>
<feature type="compositionally biased region" description="Basic and acidic residues" evidence="1">
    <location>
        <begin position="1"/>
        <end position="10"/>
    </location>
</feature>
<proteinExistence type="predicted"/>
<feature type="region of interest" description="Disordered" evidence="1">
    <location>
        <begin position="103"/>
        <end position="134"/>
    </location>
</feature>
<reference evidence="2 3" key="1">
    <citation type="submission" date="2018-10" db="EMBL/GenBank/DDBJ databases">
        <title>A high-quality apple genome assembly.</title>
        <authorList>
            <person name="Hu J."/>
        </authorList>
    </citation>
    <scope>NUCLEOTIDE SEQUENCE [LARGE SCALE GENOMIC DNA]</scope>
    <source>
        <strain evidence="3">cv. HFTH1</strain>
        <tissue evidence="2">Young leaf</tissue>
    </source>
</reference>
<protein>
    <submittedName>
        <fullName evidence="2">Uncharacterized protein</fullName>
    </submittedName>
</protein>
<evidence type="ECO:0000313" key="3">
    <source>
        <dbReference type="Proteomes" id="UP000290289"/>
    </source>
</evidence>
<keyword evidence="3" id="KW-1185">Reference proteome</keyword>
<dbReference type="Proteomes" id="UP000290289">
    <property type="component" value="Chromosome 11"/>
</dbReference>
<gene>
    <name evidence="2" type="ORF">DVH24_032943</name>
</gene>
<name>A0A498INC3_MALDO</name>
<accession>A0A498INC3</accession>
<dbReference type="AlphaFoldDB" id="A0A498INC3"/>
<dbReference type="EMBL" id="RDQH01000337">
    <property type="protein sequence ID" value="RXH84659.1"/>
    <property type="molecule type" value="Genomic_DNA"/>
</dbReference>
<evidence type="ECO:0000256" key="1">
    <source>
        <dbReference type="SAM" id="MobiDB-lite"/>
    </source>
</evidence>
<comment type="caution">
    <text evidence="2">The sequence shown here is derived from an EMBL/GenBank/DDBJ whole genome shotgun (WGS) entry which is preliminary data.</text>
</comment>